<dbReference type="InterPro" id="IPR020471">
    <property type="entry name" value="AKR"/>
</dbReference>
<dbReference type="GO" id="GO:0016491">
    <property type="term" value="F:oxidoreductase activity"/>
    <property type="evidence" value="ECO:0007669"/>
    <property type="project" value="UniProtKB-KW"/>
</dbReference>
<keyword evidence="4" id="KW-1185">Reference proteome</keyword>
<dbReference type="InterPro" id="IPR050791">
    <property type="entry name" value="Aldo-Keto_reductase"/>
</dbReference>
<evidence type="ECO:0000259" key="2">
    <source>
        <dbReference type="Pfam" id="PF00248"/>
    </source>
</evidence>
<dbReference type="InterPro" id="IPR023210">
    <property type="entry name" value="NADP_OxRdtase_dom"/>
</dbReference>
<dbReference type="PANTHER" id="PTHR43625">
    <property type="entry name" value="AFLATOXIN B1 ALDEHYDE REDUCTASE"/>
    <property type="match status" value="1"/>
</dbReference>
<accession>A0A4S4KE15</accession>
<dbReference type="EMBL" id="SGPJ01000419">
    <property type="protein sequence ID" value="THG94639.1"/>
    <property type="molecule type" value="Genomic_DNA"/>
</dbReference>
<evidence type="ECO:0000313" key="3">
    <source>
        <dbReference type="EMBL" id="THG94639.1"/>
    </source>
</evidence>
<evidence type="ECO:0000313" key="4">
    <source>
        <dbReference type="Proteomes" id="UP000309038"/>
    </source>
</evidence>
<dbReference type="AlphaFoldDB" id="A0A4S4KE15"/>
<dbReference type="SUPFAM" id="SSF51430">
    <property type="entry name" value="NAD(P)-linked oxidoreductase"/>
    <property type="match status" value="1"/>
</dbReference>
<keyword evidence="1" id="KW-0560">Oxidoreductase</keyword>
<reference evidence="3 4" key="1">
    <citation type="submission" date="2019-02" db="EMBL/GenBank/DDBJ databases">
        <title>Genome sequencing of the rare red list fungi Phlebia centrifuga.</title>
        <authorList>
            <person name="Buettner E."/>
            <person name="Kellner H."/>
        </authorList>
    </citation>
    <scope>NUCLEOTIDE SEQUENCE [LARGE SCALE GENOMIC DNA]</scope>
    <source>
        <strain evidence="3 4">DSM 108282</strain>
    </source>
</reference>
<name>A0A4S4KE15_9APHY</name>
<dbReference type="PRINTS" id="PR00069">
    <property type="entry name" value="ALDKETRDTASE"/>
</dbReference>
<evidence type="ECO:0000256" key="1">
    <source>
        <dbReference type="ARBA" id="ARBA00023002"/>
    </source>
</evidence>
<dbReference type="PANTHER" id="PTHR43625:SF40">
    <property type="entry name" value="ALDO-KETO REDUCTASE YAKC [NADP(+)]"/>
    <property type="match status" value="1"/>
</dbReference>
<dbReference type="Gene3D" id="3.20.20.100">
    <property type="entry name" value="NADP-dependent oxidoreductase domain"/>
    <property type="match status" value="1"/>
</dbReference>
<organism evidence="3 4">
    <name type="scientific">Hermanssonia centrifuga</name>
    <dbReference type="NCBI Taxonomy" id="98765"/>
    <lineage>
        <taxon>Eukaryota</taxon>
        <taxon>Fungi</taxon>
        <taxon>Dikarya</taxon>
        <taxon>Basidiomycota</taxon>
        <taxon>Agaricomycotina</taxon>
        <taxon>Agaricomycetes</taxon>
        <taxon>Polyporales</taxon>
        <taxon>Meruliaceae</taxon>
        <taxon>Hermanssonia</taxon>
    </lineage>
</organism>
<dbReference type="GO" id="GO:0005737">
    <property type="term" value="C:cytoplasm"/>
    <property type="evidence" value="ECO:0007669"/>
    <property type="project" value="TreeGrafter"/>
</dbReference>
<dbReference type="Pfam" id="PF00248">
    <property type="entry name" value="Aldo_ket_red"/>
    <property type="match status" value="1"/>
</dbReference>
<dbReference type="InterPro" id="IPR036812">
    <property type="entry name" value="NAD(P)_OxRdtase_dom_sf"/>
</dbReference>
<protein>
    <recommendedName>
        <fullName evidence="2">NADP-dependent oxidoreductase domain-containing protein</fullName>
    </recommendedName>
</protein>
<proteinExistence type="predicted"/>
<feature type="domain" description="NADP-dependent oxidoreductase" evidence="2">
    <location>
        <begin position="17"/>
        <end position="307"/>
    </location>
</feature>
<comment type="caution">
    <text evidence="3">The sequence shown here is derived from an EMBL/GenBank/DDBJ whole genome shotgun (WGS) entry which is preliminary data.</text>
</comment>
<sequence length="338" mass="37084">MSQLATRKIGNTDVSAIGWGGMGLSAFYGPTLPDEERLKLLDAVYEHGCTNWDTADIYGDNEDLIGQWFKRTGKRNDIFLATKFGMVFEEGKSVDGSPEYVNYSINKSLQRLGVDHVDLYYLHRPDPTVPIEVTIGAMAELVKAGKVKYLGISECSSATLRRAHAVHPIAALQVEYSPFTLDIEDEKIGLLKTAKELGIAIVAYAPLGRGLITGQYRGPEDFEPDDFRRQITRYSKDNFPNILKLAEGLKTIGERHGATAGQIALAWILAQGDNVIPIPGTTKVKYLEENLAALKVQLSATELQEVRLVAEKADAANGPRYPESFLSVLLGDTPALSQ</sequence>
<dbReference type="Proteomes" id="UP000309038">
    <property type="component" value="Unassembled WGS sequence"/>
</dbReference>
<gene>
    <name evidence="3" type="ORF">EW026_g6876</name>
</gene>